<dbReference type="GO" id="GO:0050660">
    <property type="term" value="F:flavin adenine dinucleotide binding"/>
    <property type="evidence" value="ECO:0007669"/>
    <property type="project" value="InterPro"/>
</dbReference>
<evidence type="ECO:0000259" key="9">
    <source>
        <dbReference type="PROSITE" id="PS50850"/>
    </source>
</evidence>
<feature type="transmembrane region" description="Helical" evidence="8">
    <location>
        <begin position="193"/>
        <end position="210"/>
    </location>
</feature>
<feature type="transmembrane region" description="Helical" evidence="8">
    <location>
        <begin position="67"/>
        <end position="88"/>
    </location>
</feature>
<dbReference type="Pfam" id="PF00732">
    <property type="entry name" value="GMC_oxred_N"/>
    <property type="match status" value="1"/>
</dbReference>
<dbReference type="GO" id="GO:0016614">
    <property type="term" value="F:oxidoreductase activity, acting on CH-OH group of donors"/>
    <property type="evidence" value="ECO:0007669"/>
    <property type="project" value="InterPro"/>
</dbReference>
<evidence type="ECO:0000313" key="11">
    <source>
        <dbReference type="Proteomes" id="UP001056436"/>
    </source>
</evidence>
<dbReference type="PANTHER" id="PTHR48022">
    <property type="entry name" value="PLASTIDIC GLUCOSE TRANSPORTER 4"/>
    <property type="match status" value="1"/>
</dbReference>
<protein>
    <submittedName>
        <fullName evidence="10">GMC oxidoreductase</fullName>
    </submittedName>
</protein>
<evidence type="ECO:0000256" key="3">
    <source>
        <dbReference type="ARBA" id="ARBA00010992"/>
    </source>
</evidence>
<evidence type="ECO:0000256" key="4">
    <source>
        <dbReference type="ARBA" id="ARBA00022448"/>
    </source>
</evidence>
<dbReference type="InterPro" id="IPR003663">
    <property type="entry name" value="Sugar/inositol_transpt"/>
</dbReference>
<dbReference type="PANTHER" id="PTHR48022:SF60">
    <property type="entry name" value="MAJOR FACILITATOR SUPERFAMILY (MFS) PROFILE DOMAIN-CONTAINING PROTEIN"/>
    <property type="match status" value="1"/>
</dbReference>
<dbReference type="InterPro" id="IPR007867">
    <property type="entry name" value="GMC_OxRtase_C"/>
</dbReference>
<dbReference type="PRINTS" id="PR00171">
    <property type="entry name" value="SUGRTRNSPORT"/>
</dbReference>
<dbReference type="InterPro" id="IPR036259">
    <property type="entry name" value="MFS_trans_sf"/>
</dbReference>
<reference evidence="10" key="1">
    <citation type="submission" date="2019-01" db="EMBL/GenBank/DDBJ databases">
        <title>Colletotrichum abscissum LGMF1257.</title>
        <authorList>
            <person name="Baroncelli R."/>
        </authorList>
    </citation>
    <scope>NUCLEOTIDE SEQUENCE</scope>
    <source>
        <strain evidence="10">Ca142</strain>
    </source>
</reference>
<keyword evidence="11" id="KW-1185">Reference proteome</keyword>
<feature type="transmembrane region" description="Helical" evidence="8">
    <location>
        <begin position="432"/>
        <end position="456"/>
    </location>
</feature>
<dbReference type="SUPFAM" id="SSF51905">
    <property type="entry name" value="FAD/NAD(P)-binding domain"/>
    <property type="match status" value="1"/>
</dbReference>
<comment type="similarity">
    <text evidence="3">Belongs to the major facilitator superfamily. Sugar transporter (TC 2.A.1.1) family.</text>
</comment>
<sequence length="1057" mass="114950">MGGFRAVEDRPTPKEVYNWRLYTESFIIAMGSLLFGYDSAFIGTTIARKSFVYEFGITSLTSKEISSNITSAFQAGALGGALMCFFITEYVGRKWALIISNIVFLAGAIPMVAATNDLAYMYAGRALTGWGCGVITATVPSYIAELSVPSIRGILTGLFEVTYQTGSLIGFWINYGINQNMSATSSASWRVPMAVQLIPSGALLIGGFLLHESPLWLYRKGREEEANKNLVALRHLPIDHQYMQEEVEMIRTRLAEEASVAATYGGGFYAYIRGSLHELSRKGMWNRLLLVFCAFALQNMSGAAAINYYSPMLFGSIGISDVALYTGIYGLVKAVASIIFYGALIDIWGRRRPTIISSLACSLCLWFVGAYVKVGNPAPIIVAGGKLSASTEAGGRAATAAIMIYSVFWSFGLNGIPWIVSAEIFPGALRNLTGTFAAFTQWLIQFIITKALPYIFSSLDYGVWFFFACWMLTATIWAFFFLPETKGVTIDQMDVLFLIVCDSRYKASKMTLWDCIVVEGGIAGSVVSNRLLQQDPILRILLVEAGTNTHAVENIEWIDMKNAIGGEYDWGFSSVLSSVPQTHLDNREIVSPVGKGLGGGSIIYGARGHKVDYGIWAERVGDQRWSYEGQLPYMKKTESLFDNFTNPLSHGHTGPVKVQSPGSTGRVFPLREPLLESWKELGIDALPQLDNNAGNNLGVADLQENRNQGKRQLASLVYSLKGITVLTDSLVAKVLMEKHPKDGHLVARGIRLENGTDLLGRETILSAGAYRTPQILMLSGIGPADTLEKFGIPVLLDQPAIGRNFHDHVLIPTIWQLKNASAGYTKESGNPVFNQSQYALGAFIDFMTVTSLEKEGLAIAIAEDEGSVPDPAVHPLLKQDRAHSSHLLQYSGVSADGSAILMISVVFINSARGSITIQSSDIKDAPLIDPNFLGTNVDRYAARETIRRNIKLLTSDETIIGREVVAGELAAEPLTLNSTDEQIDARVREMAGGCYHPAGTASMGTVVDTDLRVIGVSGLRVVDTSVFPVSVSANLQVAIYALAEQAAEIIGSTMKKC</sequence>
<dbReference type="AlphaFoldDB" id="A0A9Q0B8D8"/>
<dbReference type="InterPro" id="IPR005828">
    <property type="entry name" value="MFS_sugar_transport-like"/>
</dbReference>
<feature type="transmembrane region" description="Helical" evidence="8">
    <location>
        <begin position="322"/>
        <end position="343"/>
    </location>
</feature>
<feature type="transmembrane region" description="Helical" evidence="8">
    <location>
        <begin position="397"/>
        <end position="420"/>
    </location>
</feature>
<dbReference type="EMBL" id="SDAQ01000008">
    <property type="protein sequence ID" value="KAI3557314.1"/>
    <property type="molecule type" value="Genomic_DNA"/>
</dbReference>
<dbReference type="PROSITE" id="PS00624">
    <property type="entry name" value="GMC_OXRED_2"/>
    <property type="match status" value="1"/>
</dbReference>
<feature type="transmembrane region" description="Helical" evidence="8">
    <location>
        <begin position="462"/>
        <end position="482"/>
    </location>
</feature>
<dbReference type="Gene3D" id="3.30.560.10">
    <property type="entry name" value="Glucose Oxidase, domain 3"/>
    <property type="match status" value="1"/>
</dbReference>
<feature type="transmembrane region" description="Helical" evidence="8">
    <location>
        <begin position="154"/>
        <end position="173"/>
    </location>
</feature>
<dbReference type="InterPro" id="IPR020846">
    <property type="entry name" value="MFS_dom"/>
</dbReference>
<accession>A0A9Q0B8D8</accession>
<dbReference type="Proteomes" id="UP001056436">
    <property type="component" value="Unassembled WGS sequence"/>
</dbReference>
<comment type="subcellular location">
    <subcellularLocation>
        <location evidence="1">Membrane</location>
        <topology evidence="1">Multi-pass membrane protein</topology>
    </subcellularLocation>
</comment>
<proteinExistence type="inferred from homology"/>
<evidence type="ECO:0000256" key="7">
    <source>
        <dbReference type="ARBA" id="ARBA00023136"/>
    </source>
</evidence>
<keyword evidence="4" id="KW-0813">Transport</keyword>
<dbReference type="InterPro" id="IPR000172">
    <property type="entry name" value="GMC_OxRdtase_N"/>
</dbReference>
<dbReference type="InterPro" id="IPR036188">
    <property type="entry name" value="FAD/NAD-bd_sf"/>
</dbReference>
<dbReference type="GO" id="GO:0005351">
    <property type="term" value="F:carbohydrate:proton symporter activity"/>
    <property type="evidence" value="ECO:0007669"/>
    <property type="project" value="TreeGrafter"/>
</dbReference>
<feature type="transmembrane region" description="Helical" evidence="8">
    <location>
        <begin position="21"/>
        <end position="47"/>
    </location>
</feature>
<dbReference type="NCBIfam" id="TIGR00879">
    <property type="entry name" value="SP"/>
    <property type="match status" value="1"/>
</dbReference>
<dbReference type="Pfam" id="PF00083">
    <property type="entry name" value="Sugar_tr"/>
    <property type="match status" value="1"/>
</dbReference>
<organism evidence="10 11">
    <name type="scientific">Colletotrichum abscissum</name>
    <dbReference type="NCBI Taxonomy" id="1671311"/>
    <lineage>
        <taxon>Eukaryota</taxon>
        <taxon>Fungi</taxon>
        <taxon>Dikarya</taxon>
        <taxon>Ascomycota</taxon>
        <taxon>Pezizomycotina</taxon>
        <taxon>Sordariomycetes</taxon>
        <taxon>Hypocreomycetidae</taxon>
        <taxon>Glomerellales</taxon>
        <taxon>Glomerellaceae</taxon>
        <taxon>Colletotrichum</taxon>
        <taxon>Colletotrichum acutatum species complex</taxon>
    </lineage>
</organism>
<keyword evidence="6 8" id="KW-1133">Transmembrane helix</keyword>
<keyword evidence="7 8" id="KW-0472">Membrane</keyword>
<evidence type="ECO:0000256" key="2">
    <source>
        <dbReference type="ARBA" id="ARBA00010790"/>
    </source>
</evidence>
<dbReference type="Gene3D" id="3.50.50.60">
    <property type="entry name" value="FAD/NAD(P)-binding domain"/>
    <property type="match status" value="1"/>
</dbReference>
<dbReference type="PROSITE" id="PS50850">
    <property type="entry name" value="MFS"/>
    <property type="match status" value="1"/>
</dbReference>
<evidence type="ECO:0000256" key="6">
    <source>
        <dbReference type="ARBA" id="ARBA00022989"/>
    </source>
</evidence>
<comment type="similarity">
    <text evidence="2">Belongs to the GMC oxidoreductase family.</text>
</comment>
<feature type="transmembrane region" description="Helical" evidence="8">
    <location>
        <begin position="95"/>
        <end position="113"/>
    </location>
</feature>
<comment type="caution">
    <text evidence="10">The sequence shown here is derived from an EMBL/GenBank/DDBJ whole genome shotgun (WGS) entry which is preliminary data.</text>
</comment>
<evidence type="ECO:0000256" key="8">
    <source>
        <dbReference type="SAM" id="Phobius"/>
    </source>
</evidence>
<dbReference type="SUPFAM" id="SSF54373">
    <property type="entry name" value="FAD-linked reductases, C-terminal domain"/>
    <property type="match status" value="1"/>
</dbReference>
<evidence type="ECO:0000256" key="1">
    <source>
        <dbReference type="ARBA" id="ARBA00004141"/>
    </source>
</evidence>
<feature type="transmembrane region" description="Helical" evidence="8">
    <location>
        <begin position="288"/>
        <end position="310"/>
    </location>
</feature>
<dbReference type="Pfam" id="PF05199">
    <property type="entry name" value="GMC_oxred_C"/>
    <property type="match status" value="1"/>
</dbReference>
<dbReference type="OrthoDB" id="508119at2759"/>
<evidence type="ECO:0000313" key="10">
    <source>
        <dbReference type="EMBL" id="KAI3557314.1"/>
    </source>
</evidence>
<dbReference type="SUPFAM" id="SSF103473">
    <property type="entry name" value="MFS general substrate transporter"/>
    <property type="match status" value="1"/>
</dbReference>
<feature type="transmembrane region" description="Helical" evidence="8">
    <location>
        <begin position="119"/>
        <end position="142"/>
    </location>
</feature>
<dbReference type="InterPro" id="IPR050360">
    <property type="entry name" value="MFS_Sugar_Transporters"/>
</dbReference>
<gene>
    <name evidence="10" type="ORF">CABS02_02418</name>
</gene>
<dbReference type="Gene3D" id="1.20.1250.20">
    <property type="entry name" value="MFS general substrate transporter like domains"/>
    <property type="match status" value="1"/>
</dbReference>
<dbReference type="GO" id="GO:0016020">
    <property type="term" value="C:membrane"/>
    <property type="evidence" value="ECO:0007669"/>
    <property type="project" value="UniProtKB-SubCell"/>
</dbReference>
<feature type="domain" description="Major facilitator superfamily (MFS) profile" evidence="9">
    <location>
        <begin position="24"/>
        <end position="486"/>
    </location>
</feature>
<name>A0A9Q0B8D8_9PEZI</name>
<evidence type="ECO:0000256" key="5">
    <source>
        <dbReference type="ARBA" id="ARBA00022692"/>
    </source>
</evidence>
<keyword evidence="5 8" id="KW-0812">Transmembrane</keyword>